<evidence type="ECO:0000313" key="1">
    <source>
        <dbReference type="EMBL" id="MBX34505.1"/>
    </source>
</evidence>
<proteinExistence type="predicted"/>
<name>A0A2P2MW96_RHIMU</name>
<accession>A0A2P2MW96</accession>
<protein>
    <submittedName>
        <fullName evidence="1">Uncharacterized protein</fullName>
    </submittedName>
</protein>
<organism evidence="1">
    <name type="scientific">Rhizophora mucronata</name>
    <name type="common">Asiatic mangrove</name>
    <dbReference type="NCBI Taxonomy" id="61149"/>
    <lineage>
        <taxon>Eukaryota</taxon>
        <taxon>Viridiplantae</taxon>
        <taxon>Streptophyta</taxon>
        <taxon>Embryophyta</taxon>
        <taxon>Tracheophyta</taxon>
        <taxon>Spermatophyta</taxon>
        <taxon>Magnoliopsida</taxon>
        <taxon>eudicotyledons</taxon>
        <taxon>Gunneridae</taxon>
        <taxon>Pentapetalae</taxon>
        <taxon>rosids</taxon>
        <taxon>fabids</taxon>
        <taxon>Malpighiales</taxon>
        <taxon>Rhizophoraceae</taxon>
        <taxon>Rhizophora</taxon>
    </lineage>
</organism>
<sequence length="114" mass="12769">MELSGGSTEGAMGVGYVLSTWPTLDVGALFTTFLVVAPCGLPEGGRESRERNEMTNCGNFAFRTPNRLRRYKEPARMPHIPGKIDLFQDDKKSCKNESCSKYFGCKNKVKELIW</sequence>
<reference evidence="1" key="1">
    <citation type="submission" date="2018-02" db="EMBL/GenBank/DDBJ databases">
        <title>Rhizophora mucronata_Transcriptome.</title>
        <authorList>
            <person name="Meera S.P."/>
            <person name="Sreeshan A."/>
            <person name="Augustine A."/>
        </authorList>
    </citation>
    <scope>NUCLEOTIDE SEQUENCE</scope>
    <source>
        <tissue evidence="1">Leaf</tissue>
    </source>
</reference>
<dbReference type="EMBL" id="GGEC01054021">
    <property type="protein sequence ID" value="MBX34505.1"/>
    <property type="molecule type" value="Transcribed_RNA"/>
</dbReference>
<dbReference type="AlphaFoldDB" id="A0A2P2MW96"/>